<proteinExistence type="predicted"/>
<dbReference type="AlphaFoldDB" id="A0A653K4R4"/>
<sequence>MTESTLPSCATNLAELAPVEHQNAVLFVGDESKVDLATTIKLYITPTFLKISFIDTTPVSELDSPLNETAFLLIDASKTNDGLIDEFDCEKWFRFPVMSLI</sequence>
<dbReference type="Proteomes" id="UP000430404">
    <property type="component" value="Unassembled WGS sequence"/>
</dbReference>
<protein>
    <submittedName>
        <fullName evidence="1">Uncharacterized protein</fullName>
    </submittedName>
</protein>
<dbReference type="EMBL" id="CABWKZ010000014">
    <property type="protein sequence ID" value="VXA55280.1"/>
    <property type="molecule type" value="Genomic_DNA"/>
</dbReference>
<evidence type="ECO:0000313" key="1">
    <source>
        <dbReference type="EMBL" id="VXA55280.1"/>
    </source>
</evidence>
<name>A0A653K4R4_9GAMM</name>
<reference evidence="1 2" key="1">
    <citation type="submission" date="2019-10" db="EMBL/GenBank/DDBJ databases">
        <authorList>
            <person name="Karimi E."/>
        </authorList>
    </citation>
    <scope>NUCLEOTIDE SEQUENCE [LARGE SCALE GENOMIC DNA]</scope>
    <source>
        <strain evidence="1">Acinetobacter sp. 8BE</strain>
    </source>
</reference>
<gene>
    <name evidence="1" type="ORF">ACI8B_210082</name>
</gene>
<accession>A0A653K4R4</accession>
<organism evidence="1 2">
    <name type="scientific">Acinetobacter proteolyticus</name>
    <dbReference type="NCBI Taxonomy" id="1776741"/>
    <lineage>
        <taxon>Bacteria</taxon>
        <taxon>Pseudomonadati</taxon>
        <taxon>Pseudomonadota</taxon>
        <taxon>Gammaproteobacteria</taxon>
        <taxon>Moraxellales</taxon>
        <taxon>Moraxellaceae</taxon>
        <taxon>Acinetobacter</taxon>
    </lineage>
</organism>
<evidence type="ECO:0000313" key="2">
    <source>
        <dbReference type="Proteomes" id="UP000430404"/>
    </source>
</evidence>